<dbReference type="PROSITE" id="PS50126">
    <property type="entry name" value="S1"/>
    <property type="match status" value="4"/>
</dbReference>
<dbReference type="CDD" id="cd05687">
    <property type="entry name" value="S1_RPS1_repeat_ec1_hs1"/>
    <property type="match status" value="1"/>
</dbReference>
<keyword evidence="3" id="KW-0687">Ribonucleoprotein</keyword>
<gene>
    <name evidence="6" type="ORF">UU56_C0026G0007</name>
</gene>
<evidence type="ECO:0000256" key="4">
    <source>
        <dbReference type="SAM" id="MobiDB-lite"/>
    </source>
</evidence>
<dbReference type="Proteomes" id="UP000034493">
    <property type="component" value="Unassembled WGS sequence"/>
</dbReference>
<dbReference type="GO" id="GO:1990904">
    <property type="term" value="C:ribonucleoprotein complex"/>
    <property type="evidence" value="ECO:0007669"/>
    <property type="project" value="UniProtKB-KW"/>
</dbReference>
<evidence type="ECO:0000256" key="2">
    <source>
        <dbReference type="ARBA" id="ARBA00022980"/>
    </source>
</evidence>
<dbReference type="GO" id="GO:0005840">
    <property type="term" value="C:ribosome"/>
    <property type="evidence" value="ECO:0007669"/>
    <property type="project" value="UniProtKB-KW"/>
</dbReference>
<dbReference type="PRINTS" id="PR00681">
    <property type="entry name" value="RIBOSOMALS1"/>
</dbReference>
<dbReference type="GO" id="GO:0003729">
    <property type="term" value="F:mRNA binding"/>
    <property type="evidence" value="ECO:0007669"/>
    <property type="project" value="TreeGrafter"/>
</dbReference>
<evidence type="ECO:0000313" key="6">
    <source>
        <dbReference type="EMBL" id="KKS02897.1"/>
    </source>
</evidence>
<dbReference type="GO" id="GO:0006412">
    <property type="term" value="P:translation"/>
    <property type="evidence" value="ECO:0007669"/>
    <property type="project" value="TreeGrafter"/>
</dbReference>
<feature type="domain" description="S1 motif" evidence="5">
    <location>
        <begin position="333"/>
        <end position="396"/>
    </location>
</feature>
<comment type="caution">
    <text evidence="6">The sequence shown here is derived from an EMBL/GenBank/DDBJ whole genome shotgun (WGS) entry which is preliminary data.</text>
</comment>
<feature type="domain" description="S1 motif" evidence="5">
    <location>
        <begin position="215"/>
        <end position="316"/>
    </location>
</feature>
<evidence type="ECO:0000256" key="3">
    <source>
        <dbReference type="ARBA" id="ARBA00023274"/>
    </source>
</evidence>
<dbReference type="InterPro" id="IPR035104">
    <property type="entry name" value="Ribosomal_protein_S1-like"/>
</dbReference>
<dbReference type="Pfam" id="PF00575">
    <property type="entry name" value="S1"/>
    <property type="match status" value="4"/>
</dbReference>
<feature type="compositionally biased region" description="Basic and acidic residues" evidence="4">
    <location>
        <begin position="240"/>
        <end position="254"/>
    </location>
</feature>
<evidence type="ECO:0000313" key="7">
    <source>
        <dbReference type="Proteomes" id="UP000034493"/>
    </source>
</evidence>
<feature type="domain" description="S1 motif" evidence="5">
    <location>
        <begin position="129"/>
        <end position="195"/>
    </location>
</feature>
<dbReference type="InterPro" id="IPR003029">
    <property type="entry name" value="S1_domain"/>
</dbReference>
<dbReference type="Gene3D" id="2.40.50.140">
    <property type="entry name" value="Nucleic acid-binding proteins"/>
    <property type="match status" value="4"/>
</dbReference>
<protein>
    <submittedName>
        <fullName evidence="6">RNA binding S1 domain protein</fullName>
    </submittedName>
</protein>
<comment type="similarity">
    <text evidence="1">Belongs to the bacterial ribosomal protein bS1 family.</text>
</comment>
<dbReference type="InterPro" id="IPR050437">
    <property type="entry name" value="Ribos_protein_bS1-like"/>
</dbReference>
<dbReference type="PANTHER" id="PTHR10724">
    <property type="entry name" value="30S RIBOSOMAL PROTEIN S1"/>
    <property type="match status" value="1"/>
</dbReference>
<proteinExistence type="inferred from homology"/>
<feature type="compositionally biased region" description="Low complexity" evidence="4">
    <location>
        <begin position="256"/>
        <end position="267"/>
    </location>
</feature>
<feature type="region of interest" description="Disordered" evidence="4">
    <location>
        <begin position="240"/>
        <end position="271"/>
    </location>
</feature>
<dbReference type="InterPro" id="IPR012340">
    <property type="entry name" value="NA-bd_OB-fold"/>
</dbReference>
<evidence type="ECO:0000256" key="1">
    <source>
        <dbReference type="ARBA" id="ARBA00006767"/>
    </source>
</evidence>
<feature type="region of interest" description="Disordered" evidence="4">
    <location>
        <begin position="1"/>
        <end position="27"/>
    </location>
</feature>
<accession>A0A0G0VT79</accession>
<dbReference type="PANTHER" id="PTHR10724:SF7">
    <property type="entry name" value="SMALL RIBOSOMAL SUBUNIT PROTEIN BS1C"/>
    <property type="match status" value="1"/>
</dbReference>
<name>A0A0G0VT79_9BACT</name>
<dbReference type="AlphaFoldDB" id="A0A0G0VT79"/>
<reference evidence="6 7" key="1">
    <citation type="journal article" date="2015" name="Nature">
        <title>rRNA introns, odd ribosomes, and small enigmatic genomes across a large radiation of phyla.</title>
        <authorList>
            <person name="Brown C.T."/>
            <person name="Hug L.A."/>
            <person name="Thomas B.C."/>
            <person name="Sharon I."/>
            <person name="Castelle C.J."/>
            <person name="Singh A."/>
            <person name="Wilkins M.J."/>
            <person name="Williams K.H."/>
            <person name="Banfield J.F."/>
        </authorList>
    </citation>
    <scope>NUCLEOTIDE SEQUENCE [LARGE SCALE GENOMIC DNA]</scope>
</reference>
<evidence type="ECO:0000259" key="5">
    <source>
        <dbReference type="PROSITE" id="PS50126"/>
    </source>
</evidence>
<organism evidence="6 7">
    <name type="scientific">Candidatus Curtissbacteria bacterium GW2011_GWA2_41_24</name>
    <dbReference type="NCBI Taxonomy" id="1618411"/>
    <lineage>
        <taxon>Bacteria</taxon>
        <taxon>Candidatus Curtissiibacteriota</taxon>
    </lineage>
</organism>
<sequence length="405" mass="43917">MLKSKSSKPTGSSRAKPFGKTQGKPTSMEELLASSGYQIPSIRRGQEVSGKIVSISHSEILVDIGAKSEGIVASREMSSIRDIISGLSVGDTIDVTVIYPENDAGQVVLSMRKLSQDVRWQDLEDKKNSDEEIGVVALEVNRGGVICDYTGLRGFLPASLLTKIPSNLADLIGKSLTARVIEVDRQGNRLIFSQKQPDTKDLKAIGKLLAKVKIGQKLAGVVSAILPFGIFVEVNVNGKEGQEGKDGSEGEKLKPSKSSQPSQPSKSSKLEGLVHISEISWEKVEDPSRLFKVGDRVEVMVIAKEEATGRLNLSIKQLAHDPFLEASAAFSKDEEVTGSVARVTPYGVFMTLKNGVEGFVPISKISPNENYQIGQKITCTIESIDSKARRISLSPLVREKPILYR</sequence>
<feature type="domain" description="S1 motif" evidence="5">
    <location>
        <begin position="45"/>
        <end position="112"/>
    </location>
</feature>
<dbReference type="CDD" id="cd04465">
    <property type="entry name" value="S1_RPS1_repeat_ec2_hs2"/>
    <property type="match status" value="1"/>
</dbReference>
<dbReference type="GO" id="GO:0003735">
    <property type="term" value="F:structural constituent of ribosome"/>
    <property type="evidence" value="ECO:0007669"/>
    <property type="project" value="TreeGrafter"/>
</dbReference>
<dbReference type="SUPFAM" id="SSF50249">
    <property type="entry name" value="Nucleic acid-binding proteins"/>
    <property type="match status" value="4"/>
</dbReference>
<dbReference type="EMBL" id="LCBC01000026">
    <property type="protein sequence ID" value="KKS02897.1"/>
    <property type="molecule type" value="Genomic_DNA"/>
</dbReference>
<dbReference type="SMART" id="SM00316">
    <property type="entry name" value="S1"/>
    <property type="match status" value="4"/>
</dbReference>
<keyword evidence="2" id="KW-0689">Ribosomal protein</keyword>